<keyword evidence="3" id="KW-0862">Zinc</keyword>
<comment type="caution">
    <text evidence="6">The sequence shown here is derived from an EMBL/GenBank/DDBJ whole genome shotgun (WGS) entry which is preliminary data.</text>
</comment>
<reference evidence="6" key="2">
    <citation type="journal article" date="2023" name="Int. J. Mol. Sci.">
        <title>De Novo Assembly and Annotation of 11 Diverse Shrub Willow (Salix) Genomes Reveals Novel Gene Organization in Sex-Linked Regions.</title>
        <authorList>
            <person name="Hyden B."/>
            <person name="Feng K."/>
            <person name="Yates T.B."/>
            <person name="Jawdy S."/>
            <person name="Cereghino C."/>
            <person name="Smart L.B."/>
            <person name="Muchero W."/>
        </authorList>
    </citation>
    <scope>NUCLEOTIDE SEQUENCE [LARGE SCALE GENOMIC DNA]</scope>
    <source>
        <tissue evidence="6">Shoot tip</tissue>
    </source>
</reference>
<proteinExistence type="predicted"/>
<dbReference type="Gene3D" id="3.30.40.10">
    <property type="entry name" value="Zinc/RING finger domain, C3HC4 (zinc finger)"/>
    <property type="match status" value="1"/>
</dbReference>
<name>A0A9Q0PSK8_SALVM</name>
<evidence type="ECO:0000313" key="7">
    <source>
        <dbReference type="Proteomes" id="UP001151529"/>
    </source>
</evidence>
<evidence type="ECO:0000313" key="6">
    <source>
        <dbReference type="EMBL" id="KAJ6693669.1"/>
    </source>
</evidence>
<organism evidence="6 7">
    <name type="scientific">Salix viminalis</name>
    <name type="common">Common osier</name>
    <name type="synonym">Basket willow</name>
    <dbReference type="NCBI Taxonomy" id="40686"/>
    <lineage>
        <taxon>Eukaryota</taxon>
        <taxon>Viridiplantae</taxon>
        <taxon>Streptophyta</taxon>
        <taxon>Embryophyta</taxon>
        <taxon>Tracheophyta</taxon>
        <taxon>Spermatophyta</taxon>
        <taxon>Magnoliopsida</taxon>
        <taxon>eudicotyledons</taxon>
        <taxon>Gunneridae</taxon>
        <taxon>Pentapetalae</taxon>
        <taxon>rosids</taxon>
        <taxon>fabids</taxon>
        <taxon>Malpighiales</taxon>
        <taxon>Salicaceae</taxon>
        <taxon>Saliceae</taxon>
        <taxon>Salix</taxon>
    </lineage>
</organism>
<dbReference type="GO" id="GO:0008270">
    <property type="term" value="F:zinc ion binding"/>
    <property type="evidence" value="ECO:0007669"/>
    <property type="project" value="UniProtKB-KW"/>
</dbReference>
<dbReference type="InterPro" id="IPR017907">
    <property type="entry name" value="Znf_RING_CS"/>
</dbReference>
<feature type="domain" description="RING-type" evidence="5">
    <location>
        <begin position="10"/>
        <end position="53"/>
    </location>
</feature>
<dbReference type="InterPro" id="IPR001841">
    <property type="entry name" value="Znf_RING"/>
</dbReference>
<keyword evidence="1" id="KW-0479">Metal-binding</keyword>
<dbReference type="InterPro" id="IPR013083">
    <property type="entry name" value="Znf_RING/FYVE/PHD"/>
</dbReference>
<gene>
    <name evidence="6" type="ORF">OIU85_004447</name>
</gene>
<evidence type="ECO:0000256" key="4">
    <source>
        <dbReference type="PROSITE-ProRule" id="PRU00175"/>
    </source>
</evidence>
<evidence type="ECO:0000256" key="3">
    <source>
        <dbReference type="ARBA" id="ARBA00022833"/>
    </source>
</evidence>
<reference evidence="6" key="1">
    <citation type="submission" date="2022-11" db="EMBL/GenBank/DDBJ databases">
        <authorList>
            <person name="Hyden B.L."/>
            <person name="Feng K."/>
            <person name="Yates T."/>
            <person name="Jawdy S."/>
            <person name="Smart L.B."/>
            <person name="Muchero W."/>
        </authorList>
    </citation>
    <scope>NUCLEOTIDE SEQUENCE</scope>
    <source>
        <tissue evidence="6">Shoot tip</tissue>
    </source>
</reference>
<evidence type="ECO:0000256" key="1">
    <source>
        <dbReference type="ARBA" id="ARBA00022723"/>
    </source>
</evidence>
<dbReference type="OrthoDB" id="9049620at2759"/>
<dbReference type="PANTHER" id="PTHR22894:SF5">
    <property type="entry name" value="RING-TYPE DOMAIN-CONTAINING PROTEIN"/>
    <property type="match status" value="1"/>
</dbReference>
<dbReference type="EMBL" id="JAPFFL010000011">
    <property type="protein sequence ID" value="KAJ6693669.1"/>
    <property type="molecule type" value="Genomic_DNA"/>
</dbReference>
<dbReference type="GO" id="GO:0061630">
    <property type="term" value="F:ubiquitin protein ligase activity"/>
    <property type="evidence" value="ECO:0007669"/>
    <property type="project" value="InterPro"/>
</dbReference>
<sequence length="150" mass="16682">MDGPPRNDFCSICHGHFNIACQANCSHWFCGDCIMLVWHHGSALQPCICPLCRRQITLLVPGEASLRERNDPNVAEVLGKIERYNHLFGGNTSSFVQNSICNGCISTFFGAPSKFLFVTLSFFHAEHSQQPARSLQIVVLLPSFREKGGE</sequence>
<dbReference type="AlphaFoldDB" id="A0A9Q0PSK8"/>
<evidence type="ECO:0000259" key="5">
    <source>
        <dbReference type="PROSITE" id="PS50089"/>
    </source>
</evidence>
<dbReference type="PROSITE" id="PS00518">
    <property type="entry name" value="ZF_RING_1"/>
    <property type="match status" value="1"/>
</dbReference>
<accession>A0A9Q0PSK8</accession>
<dbReference type="PROSITE" id="PS50089">
    <property type="entry name" value="ZF_RING_2"/>
    <property type="match status" value="1"/>
</dbReference>
<dbReference type="SUPFAM" id="SSF57850">
    <property type="entry name" value="RING/U-box"/>
    <property type="match status" value="1"/>
</dbReference>
<dbReference type="Proteomes" id="UP001151529">
    <property type="component" value="Chromosome 13"/>
</dbReference>
<keyword evidence="2 4" id="KW-0863">Zinc-finger</keyword>
<dbReference type="InterPro" id="IPR038896">
    <property type="entry name" value="RNF170"/>
</dbReference>
<evidence type="ECO:0000256" key="2">
    <source>
        <dbReference type="ARBA" id="ARBA00022771"/>
    </source>
</evidence>
<protein>
    <recommendedName>
        <fullName evidence="5">RING-type domain-containing protein</fullName>
    </recommendedName>
</protein>
<keyword evidence="7" id="KW-1185">Reference proteome</keyword>
<dbReference type="PANTHER" id="PTHR22894">
    <property type="entry name" value="RING-TYPE DOMAIN-CONTAINING PROTEIN"/>
    <property type="match status" value="1"/>
</dbReference>